<evidence type="ECO:0000256" key="1">
    <source>
        <dbReference type="SAM" id="Coils"/>
    </source>
</evidence>
<feature type="coiled-coil region" evidence="1">
    <location>
        <begin position="78"/>
        <end position="127"/>
    </location>
</feature>
<dbReference type="HOGENOM" id="CLU_051444_2_0_1"/>
<feature type="compositionally biased region" description="Low complexity" evidence="2">
    <location>
        <begin position="44"/>
        <end position="57"/>
    </location>
</feature>
<evidence type="ECO:0000256" key="2">
    <source>
        <dbReference type="SAM" id="MobiDB-lite"/>
    </source>
</evidence>
<sequence>MTSNLLYPPNSHLLTDVVISAVVAKNRRPASVFNKADNASTLEQPSHPSSHQPTSSSIVQITQPSVVNDGVKVAWNELSTAEKSLQLYRQRRRATQQRYRKKIDHRAASLEADVAKLQKEVQRIESMLHPPPTVATDTSRWTAAAQFFSLFQNGIDRAKEKEHVQIRFLQAAMAPNIAFNDGYGIHAVLKNWSHRSLHHEKTEIQLVRLEPGSEGTVVAHLSNATTITESMLRKSLLCAGKDGENSEWPSFAWKLLGQRLTIRTIVRFEWDYENSRFDSVFYEADMLTPLLDLLGNMQDASTVLSSSLGIY</sequence>
<gene>
    <name evidence="4" type="ORF">F443_02869</name>
    <name evidence="3" type="ORF">F443_23100</name>
</gene>
<evidence type="ECO:0000313" key="5">
    <source>
        <dbReference type="Proteomes" id="UP000018721"/>
    </source>
</evidence>
<dbReference type="EMBL" id="ANIZ01004838">
    <property type="protein sequence ID" value="ETI29777.1"/>
    <property type="molecule type" value="Genomic_DNA"/>
</dbReference>
<evidence type="ECO:0008006" key="6">
    <source>
        <dbReference type="Google" id="ProtNLM"/>
    </source>
</evidence>
<evidence type="ECO:0000313" key="4">
    <source>
        <dbReference type="EMBL" id="ETI54305.1"/>
    </source>
</evidence>
<organism evidence="3 5">
    <name type="scientific">Phytophthora nicotianae P1569</name>
    <dbReference type="NCBI Taxonomy" id="1317065"/>
    <lineage>
        <taxon>Eukaryota</taxon>
        <taxon>Sar</taxon>
        <taxon>Stramenopiles</taxon>
        <taxon>Oomycota</taxon>
        <taxon>Peronosporomycetes</taxon>
        <taxon>Peronosporales</taxon>
        <taxon>Peronosporaceae</taxon>
        <taxon>Phytophthora</taxon>
    </lineage>
</organism>
<dbReference type="Proteomes" id="UP000018721">
    <property type="component" value="Unassembled WGS sequence"/>
</dbReference>
<name>V9DUS9_PHYNI</name>
<comment type="caution">
    <text evidence="3">The sequence shown here is derived from an EMBL/GenBank/DDBJ whole genome shotgun (WGS) entry which is preliminary data.</text>
</comment>
<keyword evidence="5" id="KW-1185">Reference proteome</keyword>
<reference evidence="3 5" key="1">
    <citation type="submission" date="2013-11" db="EMBL/GenBank/DDBJ databases">
        <title>The Genome Sequence of Phytophthora parasitica P1569.</title>
        <authorList>
            <consortium name="The Broad Institute Genomics Platform"/>
            <person name="Russ C."/>
            <person name="Tyler B."/>
            <person name="Panabieres F."/>
            <person name="Shan W."/>
            <person name="Tripathy S."/>
            <person name="Grunwald N."/>
            <person name="Machado M."/>
            <person name="Johnson C.S."/>
            <person name="Arredondo F."/>
            <person name="Hong C."/>
            <person name="Coffey M."/>
            <person name="Young S.K."/>
            <person name="Zeng Q."/>
            <person name="Gargeya S."/>
            <person name="Fitzgerald M."/>
            <person name="Abouelleil A."/>
            <person name="Alvarado L."/>
            <person name="Chapman S.B."/>
            <person name="Gainer-Dewar J."/>
            <person name="Goldberg J."/>
            <person name="Griggs A."/>
            <person name="Gujja S."/>
            <person name="Hansen M."/>
            <person name="Howarth C."/>
            <person name="Imamovic A."/>
            <person name="Ireland A."/>
            <person name="Larimer J."/>
            <person name="McCowan C."/>
            <person name="Murphy C."/>
            <person name="Pearson M."/>
            <person name="Poon T.W."/>
            <person name="Priest M."/>
            <person name="Roberts A."/>
            <person name="Saif S."/>
            <person name="Shea T."/>
            <person name="Sykes S."/>
            <person name="Wortman J."/>
            <person name="Nusbaum C."/>
            <person name="Birren B."/>
        </authorList>
    </citation>
    <scope>NUCLEOTIDE SEQUENCE [LARGE SCALE GENOMIC DNA]</scope>
    <source>
        <strain evidence="3 5">P1569</strain>
    </source>
</reference>
<proteinExistence type="predicted"/>
<evidence type="ECO:0000313" key="3">
    <source>
        <dbReference type="EMBL" id="ETI29777.1"/>
    </source>
</evidence>
<dbReference type="eggNOG" id="ENOG502RGER">
    <property type="taxonomic scope" value="Eukaryota"/>
</dbReference>
<dbReference type="AlphaFoldDB" id="V9DUS9"/>
<feature type="region of interest" description="Disordered" evidence="2">
    <location>
        <begin position="36"/>
        <end position="58"/>
    </location>
</feature>
<keyword evidence="1" id="KW-0175">Coiled coil</keyword>
<protein>
    <recommendedName>
        <fullName evidence="6">BZIP domain-containing protein</fullName>
    </recommendedName>
</protein>
<accession>V9DUS9</accession>
<dbReference type="EMBL" id="ANIZ01000528">
    <property type="protein sequence ID" value="ETI54305.1"/>
    <property type="molecule type" value="Genomic_DNA"/>
</dbReference>
<dbReference type="OrthoDB" id="121427at2759"/>